<comment type="caution">
    <text evidence="2">The sequence shown here is derived from an EMBL/GenBank/DDBJ whole genome shotgun (WGS) entry which is preliminary data.</text>
</comment>
<organism evidence="2 3">
    <name type="scientific">Devosia limi DSM 17137</name>
    <dbReference type="NCBI Taxonomy" id="1121477"/>
    <lineage>
        <taxon>Bacteria</taxon>
        <taxon>Pseudomonadati</taxon>
        <taxon>Pseudomonadota</taxon>
        <taxon>Alphaproteobacteria</taxon>
        <taxon>Hyphomicrobiales</taxon>
        <taxon>Devosiaceae</taxon>
        <taxon>Devosia</taxon>
    </lineage>
</organism>
<dbReference type="PATRIC" id="fig|1121477.3.peg.2527"/>
<sequence length="142" mass="15048">GRERSGWRGGGWHGRVAQVRTDCGGGLGCVAEARRAWSGGERRVRWDQRSSGEATAFCREWLMGVAMAIRDDGGPGRGCQAGPGGARKQLGRRVEGRTSAIENAMAAGMGVGIDKQGSADIIGDIHQKDIIATMEPPDHHVV</sequence>
<proteinExistence type="predicted"/>
<dbReference type="EMBL" id="LAJF01000006">
    <property type="protein sequence ID" value="KKB86858.1"/>
    <property type="molecule type" value="Genomic_DNA"/>
</dbReference>
<keyword evidence="3" id="KW-1185">Reference proteome</keyword>
<feature type="non-terminal residue" evidence="2">
    <location>
        <position position="1"/>
    </location>
</feature>
<dbReference type="Proteomes" id="UP000033608">
    <property type="component" value="Unassembled WGS sequence"/>
</dbReference>
<dbReference type="AlphaFoldDB" id="A0A0F5LX02"/>
<feature type="region of interest" description="Disordered" evidence="1">
    <location>
        <begin position="74"/>
        <end position="93"/>
    </location>
</feature>
<protein>
    <submittedName>
        <fullName evidence="2">Uncharacterized protein</fullName>
    </submittedName>
</protein>
<evidence type="ECO:0000313" key="3">
    <source>
        <dbReference type="Proteomes" id="UP000033608"/>
    </source>
</evidence>
<name>A0A0F5LX02_9HYPH</name>
<accession>A0A0F5LX02</accession>
<gene>
    <name evidence="2" type="ORF">VW29_00025</name>
</gene>
<evidence type="ECO:0000256" key="1">
    <source>
        <dbReference type="SAM" id="MobiDB-lite"/>
    </source>
</evidence>
<evidence type="ECO:0000313" key="2">
    <source>
        <dbReference type="EMBL" id="KKB86858.1"/>
    </source>
</evidence>
<feature type="compositionally biased region" description="Gly residues" evidence="1">
    <location>
        <begin position="75"/>
        <end position="85"/>
    </location>
</feature>
<feature type="non-terminal residue" evidence="2">
    <location>
        <position position="142"/>
    </location>
</feature>
<reference evidence="2 3" key="1">
    <citation type="submission" date="2015-03" db="EMBL/GenBank/DDBJ databases">
        <authorList>
            <person name="Hassan Y.I."/>
            <person name="Lepp D."/>
            <person name="Zhou T."/>
        </authorList>
    </citation>
    <scope>NUCLEOTIDE SEQUENCE [LARGE SCALE GENOMIC DNA]</scope>
    <source>
        <strain evidence="2 3">DSM 17137</strain>
    </source>
</reference>